<gene>
    <name evidence="2" type="ORF">AD933_01640</name>
</gene>
<dbReference type="InterPro" id="IPR041657">
    <property type="entry name" value="HTH_17"/>
</dbReference>
<feature type="domain" description="Helix-turn-helix" evidence="1">
    <location>
        <begin position="18"/>
        <end position="65"/>
    </location>
</feature>
<name>A0A149RYG1_9PROT</name>
<reference evidence="2 3" key="1">
    <citation type="submission" date="2015-06" db="EMBL/GenBank/DDBJ databases">
        <title>Improved classification and identification of acetic acid bacteria using matrix-assisted laser desorption/ionization time-of-flight mass spectrometry; Gluconobacter nephelii and Gluconobacter uchimurae are later heterotypic synonyms of Gluconobacter japonicus and Gluconobacter oxydans, respectively.</title>
        <authorList>
            <person name="Li L."/>
            <person name="Cleenwerck I."/>
            <person name="De Vuyst L."/>
            <person name="Vandamme P."/>
        </authorList>
    </citation>
    <scope>NUCLEOTIDE SEQUENCE [LARGE SCALE GENOMIC DNA]</scope>
    <source>
        <strain evidence="2 3">LMG 1552</strain>
    </source>
</reference>
<dbReference type="AlphaFoldDB" id="A0A149RYG1"/>
<dbReference type="EMBL" id="LHZF01000112">
    <property type="protein sequence ID" value="KXV19534.1"/>
    <property type="molecule type" value="Genomic_DNA"/>
</dbReference>
<proteinExistence type="predicted"/>
<protein>
    <recommendedName>
        <fullName evidence="1">Helix-turn-helix domain-containing protein</fullName>
    </recommendedName>
</protein>
<sequence length="112" mass="12147">MPADPPCQTGPTITLPVFMTVPEAAMAVRRHPETLRRAIRQGRLAAWRQRGCTLVSLEALRAYMEDFFCPASASKSLTSNSAVASIVSSGGPMENAIAFQRAQRMKRRGGAL</sequence>
<evidence type="ECO:0000313" key="3">
    <source>
        <dbReference type="Proteomes" id="UP000075526"/>
    </source>
</evidence>
<organism evidence="2 3">
    <name type="scientific">Acetobacter malorum</name>
    <dbReference type="NCBI Taxonomy" id="178901"/>
    <lineage>
        <taxon>Bacteria</taxon>
        <taxon>Pseudomonadati</taxon>
        <taxon>Pseudomonadota</taxon>
        <taxon>Alphaproteobacteria</taxon>
        <taxon>Acetobacterales</taxon>
        <taxon>Acetobacteraceae</taxon>
        <taxon>Acetobacter</taxon>
    </lineage>
</organism>
<dbReference type="Pfam" id="PF12728">
    <property type="entry name" value="HTH_17"/>
    <property type="match status" value="1"/>
</dbReference>
<evidence type="ECO:0000259" key="1">
    <source>
        <dbReference type="Pfam" id="PF12728"/>
    </source>
</evidence>
<accession>A0A149RYG1</accession>
<comment type="caution">
    <text evidence="2">The sequence shown here is derived from an EMBL/GenBank/DDBJ whole genome shotgun (WGS) entry which is preliminary data.</text>
</comment>
<evidence type="ECO:0000313" key="2">
    <source>
        <dbReference type="EMBL" id="KXV19534.1"/>
    </source>
</evidence>
<dbReference type="Proteomes" id="UP000075526">
    <property type="component" value="Unassembled WGS sequence"/>
</dbReference>